<protein>
    <recommendedName>
        <fullName evidence="5">DUF1016 domain-containing protein</fullName>
    </recommendedName>
</protein>
<dbReference type="InterPro" id="IPR041527">
    <property type="entry name" value="YhcG_N"/>
</dbReference>
<dbReference type="AlphaFoldDB" id="S0G7Y2"/>
<dbReference type="Pfam" id="PF17761">
    <property type="entry name" value="DUF1016_N"/>
    <property type="match status" value="2"/>
</dbReference>
<organism evidence="3 4">
    <name type="scientific">Desulfotignum phosphitoxidans DSM 13687</name>
    <dbReference type="NCBI Taxonomy" id="1286635"/>
    <lineage>
        <taxon>Bacteria</taxon>
        <taxon>Pseudomonadati</taxon>
        <taxon>Thermodesulfobacteriota</taxon>
        <taxon>Desulfobacteria</taxon>
        <taxon>Desulfobacterales</taxon>
        <taxon>Desulfobacteraceae</taxon>
        <taxon>Desulfotignum</taxon>
    </lineage>
</organism>
<dbReference type="Proteomes" id="UP000014216">
    <property type="component" value="Unassembled WGS sequence"/>
</dbReference>
<reference evidence="3 4" key="1">
    <citation type="journal article" date="2013" name="Genome Announc.">
        <title>Draft Genome Sequence of Desulfotignum phosphitoxidans DSM 13687 Strain FiPS-3.</title>
        <authorList>
            <person name="Poehlein A."/>
            <person name="Daniel R."/>
            <person name="Simeonova D.D."/>
        </authorList>
    </citation>
    <scope>NUCLEOTIDE SEQUENCE [LARGE SCALE GENOMIC DNA]</scope>
    <source>
        <strain evidence="3 4">DSM 13687</strain>
    </source>
</reference>
<dbReference type="InterPro" id="IPR053148">
    <property type="entry name" value="PD-DEXK-like_domain"/>
</dbReference>
<dbReference type="GO" id="GO:0003676">
    <property type="term" value="F:nucleic acid binding"/>
    <property type="evidence" value="ECO:0007669"/>
    <property type="project" value="InterPro"/>
</dbReference>
<dbReference type="PATRIC" id="fig|1286635.3.peg.439"/>
<dbReference type="Pfam" id="PF06250">
    <property type="entry name" value="YhcG_C"/>
    <property type="match status" value="1"/>
</dbReference>
<feature type="domain" description="YhcG PDDEXK nuclease" evidence="1">
    <location>
        <begin position="245"/>
        <end position="395"/>
    </location>
</feature>
<dbReference type="RefSeq" id="WP_006963957.1">
    <property type="nucleotide sequence ID" value="NZ_APJX01000001.1"/>
</dbReference>
<comment type="caution">
    <text evidence="3">The sequence shown here is derived from an EMBL/GenBank/DDBJ whole genome shotgun (WGS) entry which is preliminary data.</text>
</comment>
<dbReference type="InterPro" id="IPR011856">
    <property type="entry name" value="tRNA_endonuc-like_dom_sf"/>
</dbReference>
<feature type="domain" description="YhcG N-terminal" evidence="2">
    <location>
        <begin position="160"/>
        <end position="220"/>
    </location>
</feature>
<accession>S0G7Y2</accession>
<dbReference type="Gene3D" id="3.40.1350.10">
    <property type="match status" value="1"/>
</dbReference>
<feature type="domain" description="YhcG N-terminal" evidence="2">
    <location>
        <begin position="39"/>
        <end position="118"/>
    </location>
</feature>
<dbReference type="PANTHER" id="PTHR30547">
    <property type="entry name" value="UNCHARACTERIZED PROTEIN YHCG-RELATED"/>
    <property type="match status" value="1"/>
</dbReference>
<sequence length="413" mass="48156">MNPEKHEKTRKKKVATEYTETTELGFDGLVGLFEQTQTALQTQAARSVDIALVVRNWLFGWYIVEFENGGAERIELYGKALIKRLSEQLKKSGLKGMSRTNLRKFREFYLAYNKIQQALPVESSIKADDDEKIQQALSDESARIGDSLTVLPCITHINPENLQTLAAKLTERFILGWTHYVTLLTVKTPDARRFYELEAAENGWGYRELERQINSALYERLALSRDKAEVKRLTDKGQIIEKPSDLIKNPYILEFTGLEERKIYSEYDLETALIDRIEDFLLELGKGFLFESRQKRFSFDNRHFYVDLVFYNRLLRCYVIIDLKIGDLKHQDLGQMQMYVNYFDRYVKLEDEKPTVGILMCLTKNDELVELTLPENANIYASEYQLYLPDKEALKKLLGEAQAEWEAHHENQI</sequence>
<gene>
    <name evidence="3" type="ORF">Dpo_1c04170</name>
</gene>
<keyword evidence="4" id="KW-1185">Reference proteome</keyword>
<dbReference type="InterPro" id="IPR009362">
    <property type="entry name" value="YhcG_C"/>
</dbReference>
<proteinExistence type="predicted"/>
<dbReference type="PANTHER" id="PTHR30547:SF5">
    <property type="entry name" value="NUCLEASE YHCG-RELATED"/>
    <property type="match status" value="1"/>
</dbReference>
<name>S0G7Y2_9BACT</name>
<evidence type="ECO:0000259" key="2">
    <source>
        <dbReference type="Pfam" id="PF17761"/>
    </source>
</evidence>
<dbReference type="OrthoDB" id="9801263at2"/>
<dbReference type="EMBL" id="APJX01000001">
    <property type="protein sequence ID" value="EMS81276.1"/>
    <property type="molecule type" value="Genomic_DNA"/>
</dbReference>
<evidence type="ECO:0000313" key="3">
    <source>
        <dbReference type="EMBL" id="EMS81276.1"/>
    </source>
</evidence>
<evidence type="ECO:0000313" key="4">
    <source>
        <dbReference type="Proteomes" id="UP000014216"/>
    </source>
</evidence>
<evidence type="ECO:0000259" key="1">
    <source>
        <dbReference type="Pfam" id="PF06250"/>
    </source>
</evidence>
<evidence type="ECO:0008006" key="5">
    <source>
        <dbReference type="Google" id="ProtNLM"/>
    </source>
</evidence>